<dbReference type="AlphaFoldDB" id="A0A9Q3MCW8"/>
<dbReference type="InterPro" id="IPR033479">
    <property type="entry name" value="dCache_1"/>
</dbReference>
<keyword evidence="4 6" id="KW-1133">Transmembrane helix</keyword>
<gene>
    <name evidence="8" type="ORF">HJB63_18395</name>
</gene>
<evidence type="ECO:0000256" key="3">
    <source>
        <dbReference type="ARBA" id="ARBA00022692"/>
    </source>
</evidence>
<evidence type="ECO:0000313" key="9">
    <source>
        <dbReference type="Proteomes" id="UP000749740"/>
    </source>
</evidence>
<dbReference type="PANTHER" id="PTHR43081">
    <property type="entry name" value="ADENYLATE CYCLASE, TERMINAL-DIFFERENTIATION SPECIFIC-RELATED"/>
    <property type="match status" value="1"/>
</dbReference>
<dbReference type="PANTHER" id="PTHR43081:SF1">
    <property type="entry name" value="ADENYLATE CYCLASE, TERMINAL-DIFFERENTIATION SPECIFIC"/>
    <property type="match status" value="1"/>
</dbReference>
<dbReference type="SMART" id="SM00044">
    <property type="entry name" value="CYCc"/>
    <property type="match status" value="1"/>
</dbReference>
<dbReference type="Pfam" id="PF02743">
    <property type="entry name" value="dCache_1"/>
    <property type="match status" value="1"/>
</dbReference>
<sequence length="637" mass="69072">MRWSKPLRVHLGVLVVASLLCTSMPIIWMAFRQGSNAAVSAGAQQMREMSLRLIEGYRHTLEGGYEAVALASTLPQLVSPPPQDIKAKQELFLEVLRNVPEATSIYTGYPDGSYLQVINAGRRDVRQTLAAPDEAAFAIRTIAGRQSANVVSTLGFLDSKARPIGERDVDDGSFDPRQRPWYQLVVQDGAPVSVGPYVTGTLRVPTLTIAAPMKDDGRVVVGINVHLQTIGRLLDAQGISPHARAYVIDGSGNLVAHSDPDIMRRIIAIWSRTSGTFAITANAFDTSLETIVRLRQDPAFATGGLARIELDGASYLVQIAPVSVSGVFRGSTAAIVVPLDDLVAEANRLLVRNLLIAGILLIAGVAASVILSRMVSRSLYRLADEARMIGDLEVSEKALSHSWITEINTLASALSASRHAIGQFALYVPREVVRRIVSPEGRAVVKAKRQDVTALFTDIRDFTTISEQNSPENVVDTLSAYFELLNTIAERHDGTVVQYLGDSIFVMWNAPVQDGRHVEHGCRCALAMKGAIDELNSENRVHGRPELFTRFGLHTGPAVVGSFGAISRQQYTAMGDTINVASRLEGLNKEFGTSILVSAAVHNAVGDRFQFRPLGLVQVKGRAEKVDLWELVGDSGE</sequence>
<keyword evidence="3 6" id="KW-0812">Transmembrane</keyword>
<accession>A0A9Q3MCW8</accession>
<proteinExistence type="predicted"/>
<comment type="caution">
    <text evidence="8">The sequence shown here is derived from an EMBL/GenBank/DDBJ whole genome shotgun (WGS) entry which is preliminary data.</text>
</comment>
<dbReference type="GO" id="GO:0009190">
    <property type="term" value="P:cyclic nucleotide biosynthetic process"/>
    <property type="evidence" value="ECO:0007669"/>
    <property type="project" value="InterPro"/>
</dbReference>
<protein>
    <submittedName>
        <fullName evidence="8">Adenylate/guanylate cyclase domain-containing protein</fullName>
    </submittedName>
</protein>
<dbReference type="Pfam" id="PF00211">
    <property type="entry name" value="Guanylate_cyc"/>
    <property type="match status" value="1"/>
</dbReference>
<reference evidence="8" key="1">
    <citation type="submission" date="2020-04" db="EMBL/GenBank/DDBJ databases">
        <title>Global-level population genomics: horizontal gene transfer, symbiosis and evolution in Rhizobia.</title>
        <authorList>
            <person name="Gai Y."/>
        </authorList>
    </citation>
    <scope>NUCLEOTIDE SEQUENCE</scope>
    <source>
        <strain evidence="8">BLR57</strain>
    </source>
</reference>
<comment type="subcellular location">
    <subcellularLocation>
        <location evidence="1">Cell membrane</location>
        <topology evidence="1">Multi-pass membrane protein</topology>
    </subcellularLocation>
</comment>
<dbReference type="RefSeq" id="WP_221107399.1">
    <property type="nucleotide sequence ID" value="NZ_JABDXY010000009.1"/>
</dbReference>
<evidence type="ECO:0000256" key="2">
    <source>
        <dbReference type="ARBA" id="ARBA00022475"/>
    </source>
</evidence>
<dbReference type="GO" id="GO:0004016">
    <property type="term" value="F:adenylate cyclase activity"/>
    <property type="evidence" value="ECO:0007669"/>
    <property type="project" value="UniProtKB-ARBA"/>
</dbReference>
<evidence type="ECO:0000259" key="7">
    <source>
        <dbReference type="PROSITE" id="PS50125"/>
    </source>
</evidence>
<evidence type="ECO:0000256" key="1">
    <source>
        <dbReference type="ARBA" id="ARBA00004651"/>
    </source>
</evidence>
<dbReference type="Gene3D" id="3.30.450.20">
    <property type="entry name" value="PAS domain"/>
    <property type="match status" value="2"/>
</dbReference>
<dbReference type="GO" id="GO:0035556">
    <property type="term" value="P:intracellular signal transduction"/>
    <property type="evidence" value="ECO:0007669"/>
    <property type="project" value="InterPro"/>
</dbReference>
<dbReference type="SUPFAM" id="SSF55073">
    <property type="entry name" value="Nucleotide cyclase"/>
    <property type="match status" value="1"/>
</dbReference>
<evidence type="ECO:0000313" key="8">
    <source>
        <dbReference type="EMBL" id="MBX5024537.1"/>
    </source>
</evidence>
<feature type="domain" description="Guanylate cyclase" evidence="7">
    <location>
        <begin position="453"/>
        <end position="585"/>
    </location>
</feature>
<keyword evidence="5 6" id="KW-0472">Membrane</keyword>
<dbReference type="CDD" id="cd07302">
    <property type="entry name" value="CHD"/>
    <property type="match status" value="1"/>
</dbReference>
<dbReference type="EMBL" id="JABDYC010000005">
    <property type="protein sequence ID" value="MBX5024537.1"/>
    <property type="molecule type" value="Genomic_DNA"/>
</dbReference>
<dbReference type="InterPro" id="IPR001054">
    <property type="entry name" value="A/G_cyclase"/>
</dbReference>
<feature type="transmembrane region" description="Helical" evidence="6">
    <location>
        <begin position="349"/>
        <end position="371"/>
    </location>
</feature>
<dbReference type="InterPro" id="IPR050697">
    <property type="entry name" value="Adenylyl/Guanylyl_Cyclase_3/4"/>
</dbReference>
<dbReference type="PROSITE" id="PS50125">
    <property type="entry name" value="GUANYLATE_CYCLASE_2"/>
    <property type="match status" value="1"/>
</dbReference>
<dbReference type="Proteomes" id="UP000749740">
    <property type="component" value="Unassembled WGS sequence"/>
</dbReference>
<evidence type="ECO:0000256" key="6">
    <source>
        <dbReference type="SAM" id="Phobius"/>
    </source>
</evidence>
<dbReference type="InterPro" id="IPR029787">
    <property type="entry name" value="Nucleotide_cyclase"/>
</dbReference>
<evidence type="ECO:0000256" key="4">
    <source>
        <dbReference type="ARBA" id="ARBA00022989"/>
    </source>
</evidence>
<dbReference type="GO" id="GO:0005886">
    <property type="term" value="C:plasma membrane"/>
    <property type="evidence" value="ECO:0007669"/>
    <property type="project" value="UniProtKB-SubCell"/>
</dbReference>
<organism evidence="8 9">
    <name type="scientific">Rhizobium lentis</name>
    <dbReference type="NCBI Taxonomy" id="1138194"/>
    <lineage>
        <taxon>Bacteria</taxon>
        <taxon>Pseudomonadati</taxon>
        <taxon>Pseudomonadota</taxon>
        <taxon>Alphaproteobacteria</taxon>
        <taxon>Hyphomicrobiales</taxon>
        <taxon>Rhizobiaceae</taxon>
        <taxon>Rhizobium/Agrobacterium group</taxon>
        <taxon>Rhizobium</taxon>
    </lineage>
</organism>
<keyword evidence="2" id="KW-1003">Cell membrane</keyword>
<evidence type="ECO:0000256" key="5">
    <source>
        <dbReference type="ARBA" id="ARBA00023136"/>
    </source>
</evidence>
<name>A0A9Q3MCW8_9HYPH</name>
<dbReference type="Gene3D" id="3.30.70.1230">
    <property type="entry name" value="Nucleotide cyclase"/>
    <property type="match status" value="1"/>
</dbReference>